<feature type="transmembrane region" description="Helical" evidence="1">
    <location>
        <begin position="322"/>
        <end position="345"/>
    </location>
</feature>
<keyword evidence="1" id="KW-0472">Membrane</keyword>
<organism evidence="2 3">
    <name type="scientific">Candidatus Kaiserbacteria bacterium RIFCSPLOWO2_01_FULL_54_20</name>
    <dbReference type="NCBI Taxonomy" id="1798513"/>
    <lineage>
        <taxon>Bacteria</taxon>
        <taxon>Candidatus Kaiseribacteriota</taxon>
    </lineage>
</organism>
<keyword evidence="1" id="KW-1133">Transmembrane helix</keyword>
<evidence type="ECO:0000313" key="3">
    <source>
        <dbReference type="Proteomes" id="UP000178427"/>
    </source>
</evidence>
<dbReference type="AlphaFoldDB" id="A0A1F6EJ63"/>
<name>A0A1F6EJ63_9BACT</name>
<comment type="caution">
    <text evidence="2">The sequence shown here is derived from an EMBL/GenBank/DDBJ whole genome shotgun (WGS) entry which is preliminary data.</text>
</comment>
<sequence length="515" mass="58695">MLAEPIRELVGKVQSADEAARTAAPSEQMIEVSSIIAKAASFYEKLRYLVDYREEHTIRRAALERILKRRVFLERKAESGLVLLQELVDGKYIIKEQATETTARAIDEIVQKFLGLSRLAGANESVGRRLISFAATEIDERISPVEYAIDHESAEALYKTLRGHVSVHGYSENQVNEQLYCAAWRSLLGADNDRLAYALWLLYVPEWRGEGVNLEGVASKLPTVLMNVRSALREPLQWQLVSKIKNESIYFRIIHQVLEHSRGGAGRVLENPGELDRFTRQFLEEVYERENKRIQSSGIRAVLYLFITKMAVALVAELPYELFILGGIHYVPLTINILFHPALLFTLTRKVGSLDETNTEAIIKGMHGVIYEGKVRTIRIRNGFSRLTFAFALAYLLLFVLVFGGVVGLLQLLAFNPVSITLFLFFLALVSYFAFRIRYRARRWKLVNEQGTFAIILGVLAVPIVRTGGWLSRTFSSINVFVLILDFIIETPFKRLLNFSNQFLLYLREKGEEIR</sequence>
<proteinExistence type="predicted"/>
<keyword evidence="1" id="KW-0812">Transmembrane</keyword>
<dbReference type="STRING" id="1798513.A3A40_03465"/>
<dbReference type="Proteomes" id="UP000178427">
    <property type="component" value="Unassembled WGS sequence"/>
</dbReference>
<feature type="transmembrane region" description="Helical" evidence="1">
    <location>
        <begin position="384"/>
        <end position="407"/>
    </location>
</feature>
<reference evidence="2 3" key="1">
    <citation type="journal article" date="2016" name="Nat. Commun.">
        <title>Thousands of microbial genomes shed light on interconnected biogeochemical processes in an aquifer system.</title>
        <authorList>
            <person name="Anantharaman K."/>
            <person name="Brown C.T."/>
            <person name="Hug L.A."/>
            <person name="Sharon I."/>
            <person name="Castelle C.J."/>
            <person name="Probst A.J."/>
            <person name="Thomas B.C."/>
            <person name="Singh A."/>
            <person name="Wilkins M.J."/>
            <person name="Karaoz U."/>
            <person name="Brodie E.L."/>
            <person name="Williams K.H."/>
            <person name="Hubbard S.S."/>
            <person name="Banfield J.F."/>
        </authorList>
    </citation>
    <scope>NUCLEOTIDE SEQUENCE [LARGE SCALE GENOMIC DNA]</scope>
</reference>
<evidence type="ECO:0000256" key="1">
    <source>
        <dbReference type="SAM" id="Phobius"/>
    </source>
</evidence>
<evidence type="ECO:0000313" key="2">
    <source>
        <dbReference type="EMBL" id="OGG73693.1"/>
    </source>
</evidence>
<feature type="transmembrane region" description="Helical" evidence="1">
    <location>
        <begin position="413"/>
        <end position="434"/>
    </location>
</feature>
<gene>
    <name evidence="2" type="ORF">A3A40_03465</name>
</gene>
<accession>A0A1F6EJ63</accession>
<dbReference type="EMBL" id="MFMA01000046">
    <property type="protein sequence ID" value="OGG73693.1"/>
    <property type="molecule type" value="Genomic_DNA"/>
</dbReference>
<protein>
    <submittedName>
        <fullName evidence="2">Uncharacterized protein</fullName>
    </submittedName>
</protein>